<evidence type="ECO:0000256" key="6">
    <source>
        <dbReference type="ARBA" id="ARBA00023136"/>
    </source>
</evidence>
<dbReference type="CDD" id="cd06261">
    <property type="entry name" value="TM_PBP2"/>
    <property type="match status" value="1"/>
</dbReference>
<dbReference type="InterPro" id="IPR045621">
    <property type="entry name" value="BPD_transp_1_N"/>
</dbReference>
<evidence type="ECO:0000256" key="2">
    <source>
        <dbReference type="ARBA" id="ARBA00022448"/>
    </source>
</evidence>
<dbReference type="Proteomes" id="UP000325576">
    <property type="component" value="Unassembled WGS sequence"/>
</dbReference>
<feature type="transmembrane region" description="Helical" evidence="7">
    <location>
        <begin position="205"/>
        <end position="222"/>
    </location>
</feature>
<dbReference type="RefSeq" id="WP_151532007.1">
    <property type="nucleotide sequence ID" value="NZ_CP124545.1"/>
</dbReference>
<keyword evidence="4 7" id="KW-0812">Transmembrane</keyword>
<evidence type="ECO:0000313" key="10">
    <source>
        <dbReference type="EMBL" id="WMN01863.1"/>
    </source>
</evidence>
<dbReference type="PANTHER" id="PTHR43163">
    <property type="entry name" value="DIPEPTIDE TRANSPORT SYSTEM PERMEASE PROTEIN DPPB-RELATED"/>
    <property type="match status" value="1"/>
</dbReference>
<evidence type="ECO:0000259" key="8">
    <source>
        <dbReference type="PROSITE" id="PS50928"/>
    </source>
</evidence>
<feature type="transmembrane region" description="Helical" evidence="7">
    <location>
        <begin position="309"/>
        <end position="332"/>
    </location>
</feature>
<protein>
    <submittedName>
        <fullName evidence="9">ABC transporter permease</fullName>
    </submittedName>
</protein>
<dbReference type="PANTHER" id="PTHR43163:SF6">
    <property type="entry name" value="DIPEPTIDE TRANSPORT SYSTEM PERMEASE PROTEIN DPPB-RELATED"/>
    <property type="match status" value="1"/>
</dbReference>
<dbReference type="Proteomes" id="UP001230933">
    <property type="component" value="Chromosome"/>
</dbReference>
<reference evidence="10" key="2">
    <citation type="submission" date="2023-08" db="EMBL/GenBank/DDBJ databases">
        <title>Isolation and Characterization of Rhodococcus erythropolis MGMM8.</title>
        <authorList>
            <person name="Diabankana R.G.C."/>
            <person name="Afordoanyi D.M."/>
            <person name="Validov S.Z."/>
        </authorList>
    </citation>
    <scope>NUCLEOTIDE SEQUENCE</scope>
    <source>
        <strain evidence="10">MGMM8</strain>
    </source>
</reference>
<feature type="transmembrane region" description="Helical" evidence="7">
    <location>
        <begin position="123"/>
        <end position="150"/>
    </location>
</feature>
<dbReference type="InterPro" id="IPR035906">
    <property type="entry name" value="MetI-like_sf"/>
</dbReference>
<organism evidence="9 11">
    <name type="scientific">Rhodococcus erythropolis</name>
    <name type="common">Arthrobacter picolinophilus</name>
    <dbReference type="NCBI Taxonomy" id="1833"/>
    <lineage>
        <taxon>Bacteria</taxon>
        <taxon>Bacillati</taxon>
        <taxon>Actinomycetota</taxon>
        <taxon>Actinomycetes</taxon>
        <taxon>Mycobacteriales</taxon>
        <taxon>Nocardiaceae</taxon>
        <taxon>Rhodococcus</taxon>
        <taxon>Rhodococcus erythropolis group</taxon>
    </lineage>
</organism>
<evidence type="ECO:0000313" key="11">
    <source>
        <dbReference type="Proteomes" id="UP000325576"/>
    </source>
</evidence>
<comment type="subcellular location">
    <subcellularLocation>
        <location evidence="1 7">Cell membrane</location>
        <topology evidence="1 7">Multi-pass membrane protein</topology>
    </subcellularLocation>
</comment>
<dbReference type="SUPFAM" id="SSF161098">
    <property type="entry name" value="MetI-like"/>
    <property type="match status" value="1"/>
</dbReference>
<feature type="transmembrane region" description="Helical" evidence="7">
    <location>
        <begin position="162"/>
        <end position="185"/>
    </location>
</feature>
<evidence type="ECO:0000256" key="4">
    <source>
        <dbReference type="ARBA" id="ARBA00022692"/>
    </source>
</evidence>
<keyword evidence="5 7" id="KW-1133">Transmembrane helix</keyword>
<feature type="transmembrane region" description="Helical" evidence="7">
    <location>
        <begin position="29"/>
        <end position="52"/>
    </location>
</feature>
<dbReference type="InterPro" id="IPR000515">
    <property type="entry name" value="MetI-like"/>
</dbReference>
<reference evidence="9 11" key="1">
    <citation type="journal article" date="2017" name="Poromechanics V (2013)">
        <title>Genomic Characterization of the Arsenic-Tolerant Actinobacterium, &lt;i&gt;Rhodococcus erythropolis&lt;/i&gt; S43.</title>
        <authorList>
            <person name="Retamal-Morales G."/>
            <person name="Mehnert M."/>
            <person name="Schwabe R."/>
            <person name="Tischler D."/>
            <person name="Schloemann M."/>
            <person name="Levican G.J."/>
        </authorList>
    </citation>
    <scope>NUCLEOTIDE SEQUENCE [LARGE SCALE GENOMIC DNA]</scope>
    <source>
        <strain evidence="9 11">S43</strain>
    </source>
</reference>
<dbReference type="Gene3D" id="1.10.3720.10">
    <property type="entry name" value="MetI-like"/>
    <property type="match status" value="1"/>
</dbReference>
<keyword evidence="3" id="KW-1003">Cell membrane</keyword>
<dbReference type="GO" id="GO:0005886">
    <property type="term" value="C:plasma membrane"/>
    <property type="evidence" value="ECO:0007669"/>
    <property type="project" value="UniProtKB-SubCell"/>
</dbReference>
<name>A0A5N5DYQ5_RHOER</name>
<evidence type="ECO:0000256" key="5">
    <source>
        <dbReference type="ARBA" id="ARBA00022989"/>
    </source>
</evidence>
<evidence type="ECO:0000256" key="3">
    <source>
        <dbReference type="ARBA" id="ARBA00022475"/>
    </source>
</evidence>
<dbReference type="EMBL" id="MRBO01000667">
    <property type="protein sequence ID" value="KAB2582571.1"/>
    <property type="molecule type" value="Genomic_DNA"/>
</dbReference>
<sequence>MVIDLQPAVTPSAVSPRAQFRRPSVAKRVAVTILRSIGIFVPVFVIATFITFSLREISGLSPAYLQAGDNATPELVAQIEREWGLDRPFLLQYFDWLGAVLRGDLGESWYNGFPISELLFDRALISLSIAGLALLIGVTVGLLLGVLAAARPTSLLDRAITAFSTLISTMPPFIVGVLLVSIFAVGLGWFPAAGYAPVAQGIGPWLWYATLPALALSVDTVAEVARQTRVGLVDVYRQNYIVGAQVRGLGTRRIFFVHALRNGIGPTVALLGLKFPALLGGAVVTETIFGISGYGRFAADSAQRGDVPAVQGVLVVSIVLVVAFNLVVNVILNRIIPAATRGL</sequence>
<feature type="domain" description="ABC transmembrane type-1" evidence="8">
    <location>
        <begin position="123"/>
        <end position="332"/>
    </location>
</feature>
<feature type="transmembrane region" description="Helical" evidence="7">
    <location>
        <begin position="277"/>
        <end position="297"/>
    </location>
</feature>
<proteinExistence type="inferred from homology"/>
<accession>A0A5N5DYQ5</accession>
<evidence type="ECO:0000313" key="9">
    <source>
        <dbReference type="EMBL" id="KAB2582571.1"/>
    </source>
</evidence>
<keyword evidence="2 7" id="KW-0813">Transport</keyword>
<dbReference type="GO" id="GO:0071916">
    <property type="term" value="F:dipeptide transmembrane transporter activity"/>
    <property type="evidence" value="ECO:0007669"/>
    <property type="project" value="TreeGrafter"/>
</dbReference>
<comment type="similarity">
    <text evidence="7">Belongs to the binding-protein-dependent transport system permease family.</text>
</comment>
<dbReference type="Pfam" id="PF00528">
    <property type="entry name" value="BPD_transp_1"/>
    <property type="match status" value="1"/>
</dbReference>
<dbReference type="AlphaFoldDB" id="A0A5N5DYQ5"/>
<dbReference type="Pfam" id="PF19300">
    <property type="entry name" value="BPD_transp_1_N"/>
    <property type="match status" value="1"/>
</dbReference>
<evidence type="ECO:0000256" key="7">
    <source>
        <dbReference type="RuleBase" id="RU363032"/>
    </source>
</evidence>
<dbReference type="EMBL" id="CP124545">
    <property type="protein sequence ID" value="WMN01863.1"/>
    <property type="molecule type" value="Genomic_DNA"/>
</dbReference>
<gene>
    <name evidence="9" type="ORF">BS297_25055</name>
    <name evidence="10" type="ORF">QIE55_31695</name>
</gene>
<keyword evidence="6 7" id="KW-0472">Membrane</keyword>
<dbReference type="PROSITE" id="PS50928">
    <property type="entry name" value="ABC_TM1"/>
    <property type="match status" value="1"/>
</dbReference>
<evidence type="ECO:0000256" key="1">
    <source>
        <dbReference type="ARBA" id="ARBA00004651"/>
    </source>
</evidence>